<evidence type="ECO:0000313" key="4">
    <source>
        <dbReference type="Proteomes" id="UP000231586"/>
    </source>
</evidence>
<feature type="region of interest" description="Disordered" evidence="2">
    <location>
        <begin position="298"/>
        <end position="337"/>
    </location>
</feature>
<organism evidence="3 4">
    <name type="scientific">Luteimicrobium subarcticum</name>
    <dbReference type="NCBI Taxonomy" id="620910"/>
    <lineage>
        <taxon>Bacteria</taxon>
        <taxon>Bacillati</taxon>
        <taxon>Actinomycetota</taxon>
        <taxon>Actinomycetes</taxon>
        <taxon>Micrococcales</taxon>
        <taxon>Luteimicrobium</taxon>
    </lineage>
</organism>
<dbReference type="Proteomes" id="UP000231586">
    <property type="component" value="Unassembled WGS sequence"/>
</dbReference>
<keyword evidence="4" id="KW-1185">Reference proteome</keyword>
<dbReference type="AlphaFoldDB" id="A0A2M8WWD3"/>
<sequence length="628" mass="68679">MLEYRSYFTADGVADDAPFITTSLAQVHAWLRSKRYEADLVVSGRTVGIGPAVEAALTQERASDGSESALFRLEEKAGSGGTWTTQLLLHDPRHHGRLPWVWLDVVAPGGDVERRRWAAVPRLASSLLEVLDARDGGARLDPNITTTTVDDVESLVTALEDPHRRGPVFVAGSDESLPMQPWRQLIRKLLVQTTGLAAGYVLDPAATTAFAELTGGTHHVDAGTMRTYLPGVQLGDDFDARRHRVLHTATILQDDGKRIVRILGARARETTLDTPLPRAAVRVEERLLRQTDNELLGRPADALTRTTTPPPPRPIPHSVDQEAPTGRVGDSASTGDLAPVTSPVAAAENVETRLALASALERVLGSGAVTPDAVSALAEQALESARLRAVLARRESQLDTLTNTVIELRDQVEDLNHRLDDEQNEHGITAQDAREQTELVRALRLRLNRVAATEAWAPLSDTERESPVPESFGDLLSRFSELEHVVWTGDSGTTEELDERNPLGGWAGKTWDALRALDDYARERLAGRCTTFDAYLKDIPSGCHAYPANRHARDESDDVKHTAKYAAPRLFVVPASIDPSGRVFMGAHIKIAQSGMISPRMHYFDAVTTDGHIYVGYIGRHLPTQKTN</sequence>
<evidence type="ECO:0000313" key="3">
    <source>
        <dbReference type="EMBL" id="PJI95239.1"/>
    </source>
</evidence>
<comment type="caution">
    <text evidence="3">The sequence shown here is derived from an EMBL/GenBank/DDBJ whole genome shotgun (WGS) entry which is preliminary data.</text>
</comment>
<dbReference type="RefSeq" id="WP_100348254.1">
    <property type="nucleotide sequence ID" value="NZ_PGTZ01000001.1"/>
</dbReference>
<gene>
    <name evidence="3" type="ORF">CLV34_0002</name>
</gene>
<evidence type="ECO:0000256" key="2">
    <source>
        <dbReference type="SAM" id="MobiDB-lite"/>
    </source>
</evidence>
<dbReference type="EMBL" id="PGTZ01000001">
    <property type="protein sequence ID" value="PJI95239.1"/>
    <property type="molecule type" value="Genomic_DNA"/>
</dbReference>
<keyword evidence="1" id="KW-0175">Coiled coil</keyword>
<protein>
    <submittedName>
        <fullName evidence="3">Uncharacterized protein</fullName>
    </submittedName>
</protein>
<accession>A0A2M8WWD3</accession>
<proteinExistence type="predicted"/>
<feature type="coiled-coil region" evidence="1">
    <location>
        <begin position="391"/>
        <end position="425"/>
    </location>
</feature>
<evidence type="ECO:0000256" key="1">
    <source>
        <dbReference type="SAM" id="Coils"/>
    </source>
</evidence>
<dbReference type="OrthoDB" id="3246562at2"/>
<reference evidence="3 4" key="1">
    <citation type="submission" date="2017-11" db="EMBL/GenBank/DDBJ databases">
        <title>Genomic Encyclopedia of Archaeal and Bacterial Type Strains, Phase II (KMG-II): From Individual Species to Whole Genera.</title>
        <authorList>
            <person name="Goeker M."/>
        </authorList>
    </citation>
    <scope>NUCLEOTIDE SEQUENCE [LARGE SCALE GENOMIC DNA]</scope>
    <source>
        <strain evidence="3 4">DSM 22413</strain>
    </source>
</reference>
<name>A0A2M8WWD3_9MICO</name>